<feature type="modified residue" description="4-aspartylphosphate" evidence="2">
    <location>
        <position position="54"/>
    </location>
</feature>
<dbReference type="Gene3D" id="3.40.50.2300">
    <property type="match status" value="1"/>
</dbReference>
<dbReference type="AlphaFoldDB" id="A0A1Y6FQN8"/>
<dbReference type="GeneID" id="303001637"/>
<evidence type="ECO:0000256" key="1">
    <source>
        <dbReference type="ARBA" id="ARBA00022553"/>
    </source>
</evidence>
<feature type="domain" description="Response regulatory" evidence="3">
    <location>
        <begin position="4"/>
        <end position="114"/>
    </location>
</feature>
<evidence type="ECO:0000256" key="2">
    <source>
        <dbReference type="PROSITE-ProRule" id="PRU00169"/>
    </source>
</evidence>
<dbReference type="InterPro" id="IPR001789">
    <property type="entry name" value="Sig_transdc_resp-reg_receiver"/>
</dbReference>
<dbReference type="SUPFAM" id="SSF52172">
    <property type="entry name" value="CheY-like"/>
    <property type="match status" value="1"/>
</dbReference>
<dbReference type="EMBL" id="FXWL01000002">
    <property type="protein sequence ID" value="SMQ76546.1"/>
    <property type="molecule type" value="Genomic_DNA"/>
</dbReference>
<keyword evidence="1 2" id="KW-0597">Phosphoprotein</keyword>
<keyword evidence="5" id="KW-1185">Reference proteome</keyword>
<evidence type="ECO:0000313" key="5">
    <source>
        <dbReference type="Proteomes" id="UP000194469"/>
    </source>
</evidence>
<evidence type="ECO:0000313" key="4">
    <source>
        <dbReference type="EMBL" id="SMQ76546.1"/>
    </source>
</evidence>
<dbReference type="Proteomes" id="UP000194469">
    <property type="component" value="Unassembled WGS sequence"/>
</dbReference>
<dbReference type="Pfam" id="PF00072">
    <property type="entry name" value="Response_reg"/>
    <property type="match status" value="1"/>
</dbReference>
<protein>
    <submittedName>
        <fullName evidence="4">Response regulator receiver domain-containing protein</fullName>
    </submittedName>
</protein>
<accession>A0A1Y6FQN8</accession>
<dbReference type="GO" id="GO:0000160">
    <property type="term" value="P:phosphorelay signal transduction system"/>
    <property type="evidence" value="ECO:0007669"/>
    <property type="project" value="InterPro"/>
</dbReference>
<dbReference type="PROSITE" id="PS50110">
    <property type="entry name" value="RESPONSE_REGULATORY"/>
    <property type="match status" value="1"/>
</dbReference>
<name>A0A1Y6FQN8_9SPHN</name>
<organism evidence="4 5">
    <name type="scientific">Sphingopyxis terrae subsp. ummariensis</name>
    <dbReference type="NCBI Taxonomy" id="429001"/>
    <lineage>
        <taxon>Bacteria</taxon>
        <taxon>Pseudomonadati</taxon>
        <taxon>Pseudomonadota</taxon>
        <taxon>Alphaproteobacteria</taxon>
        <taxon>Sphingomonadales</taxon>
        <taxon>Sphingomonadaceae</taxon>
        <taxon>Sphingopyxis</taxon>
    </lineage>
</organism>
<dbReference type="RefSeq" id="WP_086457014.1">
    <property type="nucleotide sequence ID" value="NZ_FXWL01000002.1"/>
</dbReference>
<reference evidence="5" key="1">
    <citation type="submission" date="2017-04" db="EMBL/GenBank/DDBJ databases">
        <authorList>
            <person name="Varghese N."/>
            <person name="Submissions S."/>
        </authorList>
    </citation>
    <scope>NUCLEOTIDE SEQUENCE [LARGE SCALE GENOMIC DNA]</scope>
    <source>
        <strain evidence="5">UI2</strain>
    </source>
</reference>
<dbReference type="InterPro" id="IPR050595">
    <property type="entry name" value="Bact_response_regulator"/>
</dbReference>
<dbReference type="SMART" id="SM00448">
    <property type="entry name" value="REC"/>
    <property type="match status" value="1"/>
</dbReference>
<sequence>MTSRILIVEDDPLVAMMIEGFLDALGCDPAGCEGSVAGALARLASPDFDAVILDVHLANGETSEAVGKALREADIPFIVATGDGGAARSGFEGAAVVRKPFTLDALAAALASIGV</sequence>
<proteinExistence type="predicted"/>
<evidence type="ECO:0000259" key="3">
    <source>
        <dbReference type="PROSITE" id="PS50110"/>
    </source>
</evidence>
<dbReference type="PANTHER" id="PTHR44591">
    <property type="entry name" value="STRESS RESPONSE REGULATOR PROTEIN 1"/>
    <property type="match status" value="1"/>
</dbReference>
<gene>
    <name evidence="4" type="ORF">SAMN06295984_1985</name>
</gene>
<dbReference type="InterPro" id="IPR011006">
    <property type="entry name" value="CheY-like_superfamily"/>
</dbReference>
<dbReference type="PANTHER" id="PTHR44591:SF3">
    <property type="entry name" value="RESPONSE REGULATORY DOMAIN-CONTAINING PROTEIN"/>
    <property type="match status" value="1"/>
</dbReference>